<dbReference type="SUPFAM" id="SSF56436">
    <property type="entry name" value="C-type lectin-like"/>
    <property type="match status" value="2"/>
</dbReference>
<feature type="domain" description="C-type lectin" evidence="3">
    <location>
        <begin position="30"/>
        <end position="146"/>
    </location>
</feature>
<evidence type="ECO:0000313" key="4">
    <source>
        <dbReference type="Proteomes" id="UP000887540"/>
    </source>
</evidence>
<keyword evidence="1" id="KW-1015">Disulfide bond</keyword>
<evidence type="ECO:0000256" key="2">
    <source>
        <dbReference type="SAM" id="SignalP"/>
    </source>
</evidence>
<feature type="chain" id="PRO_5037229296" evidence="2">
    <location>
        <begin position="21"/>
        <end position="228"/>
    </location>
</feature>
<dbReference type="InterPro" id="IPR050111">
    <property type="entry name" value="C-type_lectin/snaclec_domain"/>
</dbReference>
<dbReference type="AlphaFoldDB" id="A0A914D717"/>
<dbReference type="SMART" id="SM00034">
    <property type="entry name" value="CLECT"/>
    <property type="match status" value="1"/>
</dbReference>
<evidence type="ECO:0000259" key="3">
    <source>
        <dbReference type="PROSITE" id="PS50041"/>
    </source>
</evidence>
<dbReference type="Pfam" id="PF00059">
    <property type="entry name" value="Lectin_C"/>
    <property type="match status" value="1"/>
</dbReference>
<protein>
    <submittedName>
        <fullName evidence="5">C-type lectin domain-containing protein</fullName>
    </submittedName>
</protein>
<proteinExistence type="predicted"/>
<dbReference type="Gene3D" id="3.10.100.10">
    <property type="entry name" value="Mannose-Binding Protein A, subunit A"/>
    <property type="match status" value="2"/>
</dbReference>
<feature type="signal peptide" evidence="2">
    <location>
        <begin position="1"/>
        <end position="20"/>
    </location>
</feature>
<dbReference type="PROSITE" id="PS00615">
    <property type="entry name" value="C_TYPE_LECTIN_1"/>
    <property type="match status" value="1"/>
</dbReference>
<dbReference type="InterPro" id="IPR016187">
    <property type="entry name" value="CTDL_fold"/>
</dbReference>
<sequence length="228" mass="24552">MVFYLLALSILSILAQYSFSCPDGTIEGLSPSQCYLLKSTPSTWLSAENFCKQNGGHLASVSSVFVNNFLKGAAQAAFFNTGTFWLGKTKMFTGKWTWSDGSNSIYDNWAQGQPLNTAGLDCLSEHVPSGSWYSESCDLTKPFICEVPQGGTPQPISTTQNTPPQCAGNAIYYAPSGKCFHIFNGTYSWYSANDYCATNYGGSLGSAHSQAENDIIASKMASPIQNVG</sequence>
<keyword evidence="4" id="KW-1185">Reference proteome</keyword>
<accession>A0A914D717</accession>
<dbReference type="InterPro" id="IPR001304">
    <property type="entry name" value="C-type_lectin-like"/>
</dbReference>
<name>A0A914D717_9BILA</name>
<dbReference type="PROSITE" id="PS50041">
    <property type="entry name" value="C_TYPE_LECTIN_2"/>
    <property type="match status" value="1"/>
</dbReference>
<dbReference type="InterPro" id="IPR018378">
    <property type="entry name" value="C-type_lectin_CS"/>
</dbReference>
<dbReference type="WBParaSite" id="ACRNAN_scaffold19547.g13568.t1">
    <property type="protein sequence ID" value="ACRNAN_scaffold19547.g13568.t1"/>
    <property type="gene ID" value="ACRNAN_scaffold19547.g13568"/>
</dbReference>
<evidence type="ECO:0000313" key="5">
    <source>
        <dbReference type="WBParaSite" id="ACRNAN_scaffold19547.g13568.t1"/>
    </source>
</evidence>
<evidence type="ECO:0000256" key="1">
    <source>
        <dbReference type="ARBA" id="ARBA00023157"/>
    </source>
</evidence>
<dbReference type="CDD" id="cd00037">
    <property type="entry name" value="CLECT"/>
    <property type="match status" value="2"/>
</dbReference>
<organism evidence="4 5">
    <name type="scientific">Acrobeloides nanus</name>
    <dbReference type="NCBI Taxonomy" id="290746"/>
    <lineage>
        <taxon>Eukaryota</taxon>
        <taxon>Metazoa</taxon>
        <taxon>Ecdysozoa</taxon>
        <taxon>Nematoda</taxon>
        <taxon>Chromadorea</taxon>
        <taxon>Rhabditida</taxon>
        <taxon>Tylenchina</taxon>
        <taxon>Cephalobomorpha</taxon>
        <taxon>Cephaloboidea</taxon>
        <taxon>Cephalobidae</taxon>
        <taxon>Acrobeloides</taxon>
    </lineage>
</organism>
<dbReference type="PANTHER" id="PTHR22803">
    <property type="entry name" value="MANNOSE, PHOSPHOLIPASE, LECTIN RECEPTOR RELATED"/>
    <property type="match status" value="1"/>
</dbReference>
<dbReference type="Proteomes" id="UP000887540">
    <property type="component" value="Unplaced"/>
</dbReference>
<dbReference type="InterPro" id="IPR016186">
    <property type="entry name" value="C-type_lectin-like/link_sf"/>
</dbReference>
<keyword evidence="2" id="KW-0732">Signal</keyword>
<reference evidence="5" key="1">
    <citation type="submission" date="2022-11" db="UniProtKB">
        <authorList>
            <consortium name="WormBaseParasite"/>
        </authorList>
    </citation>
    <scope>IDENTIFICATION</scope>
</reference>